<evidence type="ECO:0000313" key="5">
    <source>
        <dbReference type="Ensembl" id="ENSPCEP00000004262.1"/>
    </source>
</evidence>
<organism evidence="5 6">
    <name type="scientific">Pelusios castaneus</name>
    <name type="common">West African mud turtle</name>
    <dbReference type="NCBI Taxonomy" id="367368"/>
    <lineage>
        <taxon>Eukaryota</taxon>
        <taxon>Metazoa</taxon>
        <taxon>Chordata</taxon>
        <taxon>Craniata</taxon>
        <taxon>Vertebrata</taxon>
        <taxon>Euteleostomi</taxon>
        <taxon>Archelosauria</taxon>
        <taxon>Testudinata</taxon>
        <taxon>Testudines</taxon>
        <taxon>Pleurodira</taxon>
        <taxon>Pelomedusidae</taxon>
        <taxon>Pelusios</taxon>
    </lineage>
</organism>
<dbReference type="GO" id="GO:0005576">
    <property type="term" value="C:extracellular region"/>
    <property type="evidence" value="ECO:0007669"/>
    <property type="project" value="UniProtKB-ARBA"/>
</dbReference>
<dbReference type="Proteomes" id="UP000694393">
    <property type="component" value="Unplaced"/>
</dbReference>
<dbReference type="InterPro" id="IPR050199">
    <property type="entry name" value="IgHV"/>
</dbReference>
<dbReference type="Ensembl" id="ENSPCET00000004395.1">
    <property type="protein sequence ID" value="ENSPCEP00000004262.1"/>
    <property type="gene ID" value="ENSPCEG00000003427.1"/>
</dbReference>
<keyword evidence="3" id="KW-1280">Immunoglobulin</keyword>
<dbReference type="InterPro" id="IPR013783">
    <property type="entry name" value="Ig-like_fold"/>
</dbReference>
<accession>A0A8C8RDY2</accession>
<evidence type="ECO:0000256" key="1">
    <source>
        <dbReference type="ARBA" id="ARBA00022859"/>
    </source>
</evidence>
<keyword evidence="2" id="KW-1064">Adaptive immunity</keyword>
<keyword evidence="6" id="KW-1185">Reference proteome</keyword>
<dbReference type="Pfam" id="PF07686">
    <property type="entry name" value="V-set"/>
    <property type="match status" value="1"/>
</dbReference>
<dbReference type="SMART" id="SM00406">
    <property type="entry name" value="IGv"/>
    <property type="match status" value="1"/>
</dbReference>
<sequence length="191" mass="21330">LSALSVSFLGVLSQLQELGPVAVKPEIKSLTLTCTVTGFSIATQYYYWHWIRQPPGKGLESMGYIYPYNGNTRYAPSLQRRITIAADTSKNQFSLQLRSLSVADTATYYCARDTVRQRQRDVGQKGSETVSSGVSKCLLTFRDHFSRAWSRICFPWEVCNRPGLRTCCGITQLGPGCDILGVEFLLVLRSV</sequence>
<name>A0A8C8RDY2_9SAUR</name>
<evidence type="ECO:0000256" key="3">
    <source>
        <dbReference type="ARBA" id="ARBA00043265"/>
    </source>
</evidence>
<protein>
    <recommendedName>
        <fullName evidence="4">Ig-like domain-containing protein</fullName>
    </recommendedName>
</protein>
<reference evidence="5" key="2">
    <citation type="submission" date="2025-09" db="UniProtKB">
        <authorList>
            <consortium name="Ensembl"/>
        </authorList>
    </citation>
    <scope>IDENTIFICATION</scope>
</reference>
<evidence type="ECO:0000313" key="6">
    <source>
        <dbReference type="Proteomes" id="UP000694393"/>
    </source>
</evidence>
<evidence type="ECO:0000259" key="4">
    <source>
        <dbReference type="PROSITE" id="PS50835"/>
    </source>
</evidence>
<dbReference type="InterPro" id="IPR013106">
    <property type="entry name" value="Ig_V-set"/>
</dbReference>
<dbReference type="InterPro" id="IPR036179">
    <property type="entry name" value="Ig-like_dom_sf"/>
</dbReference>
<feature type="domain" description="Ig-like" evidence="4">
    <location>
        <begin position="28"/>
        <end position="131"/>
    </location>
</feature>
<proteinExistence type="predicted"/>
<dbReference type="GO" id="GO:0019814">
    <property type="term" value="C:immunoglobulin complex"/>
    <property type="evidence" value="ECO:0007669"/>
    <property type="project" value="UniProtKB-KW"/>
</dbReference>
<dbReference type="SUPFAM" id="SSF48726">
    <property type="entry name" value="Immunoglobulin"/>
    <property type="match status" value="1"/>
</dbReference>
<dbReference type="GO" id="GO:0002250">
    <property type="term" value="P:adaptive immune response"/>
    <property type="evidence" value="ECO:0007669"/>
    <property type="project" value="UniProtKB-KW"/>
</dbReference>
<dbReference type="PROSITE" id="PS50835">
    <property type="entry name" value="IG_LIKE"/>
    <property type="match status" value="1"/>
</dbReference>
<reference evidence="5" key="1">
    <citation type="submission" date="2025-08" db="UniProtKB">
        <authorList>
            <consortium name="Ensembl"/>
        </authorList>
    </citation>
    <scope>IDENTIFICATION</scope>
</reference>
<evidence type="ECO:0000256" key="2">
    <source>
        <dbReference type="ARBA" id="ARBA00023130"/>
    </source>
</evidence>
<keyword evidence="1" id="KW-0391">Immunity</keyword>
<dbReference type="InterPro" id="IPR007110">
    <property type="entry name" value="Ig-like_dom"/>
</dbReference>
<dbReference type="PANTHER" id="PTHR23266">
    <property type="entry name" value="IMMUNOGLOBULIN HEAVY CHAIN"/>
    <property type="match status" value="1"/>
</dbReference>
<dbReference type="AlphaFoldDB" id="A0A8C8RDY2"/>
<dbReference type="Gene3D" id="2.60.40.10">
    <property type="entry name" value="Immunoglobulins"/>
    <property type="match status" value="1"/>
</dbReference>